<keyword evidence="2" id="KW-1133">Transmembrane helix</keyword>
<dbReference type="InParanoid" id="B7FYH9"/>
<dbReference type="RefSeq" id="XP_002179937.1">
    <property type="nucleotide sequence ID" value="XM_002179901.1"/>
</dbReference>
<reference evidence="4 5" key="1">
    <citation type="journal article" date="2008" name="Nature">
        <title>The Phaeodactylum genome reveals the evolutionary history of diatom genomes.</title>
        <authorList>
            <person name="Bowler C."/>
            <person name="Allen A.E."/>
            <person name="Badger J.H."/>
            <person name="Grimwood J."/>
            <person name="Jabbari K."/>
            <person name="Kuo A."/>
            <person name="Maheswari U."/>
            <person name="Martens C."/>
            <person name="Maumus F."/>
            <person name="Otillar R.P."/>
            <person name="Rayko E."/>
            <person name="Salamov A."/>
            <person name="Vandepoele K."/>
            <person name="Beszteri B."/>
            <person name="Gruber A."/>
            <person name="Heijde M."/>
            <person name="Katinka M."/>
            <person name="Mock T."/>
            <person name="Valentin K."/>
            <person name="Verret F."/>
            <person name="Berges J.A."/>
            <person name="Brownlee C."/>
            <person name="Cadoret J.P."/>
            <person name="Chiovitti A."/>
            <person name="Choi C.J."/>
            <person name="Coesel S."/>
            <person name="De Martino A."/>
            <person name="Detter J.C."/>
            <person name="Durkin C."/>
            <person name="Falciatore A."/>
            <person name="Fournet J."/>
            <person name="Haruta M."/>
            <person name="Huysman M.J."/>
            <person name="Jenkins B.D."/>
            <person name="Jiroutova K."/>
            <person name="Jorgensen R.E."/>
            <person name="Joubert Y."/>
            <person name="Kaplan A."/>
            <person name="Kroger N."/>
            <person name="Kroth P.G."/>
            <person name="La Roche J."/>
            <person name="Lindquist E."/>
            <person name="Lommer M."/>
            <person name="Martin-Jezequel V."/>
            <person name="Lopez P.J."/>
            <person name="Lucas S."/>
            <person name="Mangogna M."/>
            <person name="McGinnis K."/>
            <person name="Medlin L.K."/>
            <person name="Montsant A."/>
            <person name="Oudot-Le Secq M.P."/>
            <person name="Napoli C."/>
            <person name="Obornik M."/>
            <person name="Parker M.S."/>
            <person name="Petit J.L."/>
            <person name="Porcel B.M."/>
            <person name="Poulsen N."/>
            <person name="Robison M."/>
            <person name="Rychlewski L."/>
            <person name="Rynearson T.A."/>
            <person name="Schmutz J."/>
            <person name="Shapiro H."/>
            <person name="Siaut M."/>
            <person name="Stanley M."/>
            <person name="Sussman M.R."/>
            <person name="Taylor A.R."/>
            <person name="Vardi A."/>
            <person name="von Dassow P."/>
            <person name="Vyverman W."/>
            <person name="Willis A."/>
            <person name="Wyrwicz L.S."/>
            <person name="Rokhsar D.S."/>
            <person name="Weissenbach J."/>
            <person name="Armbrust E.V."/>
            <person name="Green B.R."/>
            <person name="Van de Peer Y."/>
            <person name="Grigoriev I.V."/>
        </authorList>
    </citation>
    <scope>NUCLEOTIDE SEQUENCE [LARGE SCALE GENOMIC DNA]</scope>
    <source>
        <strain evidence="4 5">CCAP 1055/1</strain>
    </source>
</reference>
<proteinExistence type="predicted"/>
<reference evidence="5" key="2">
    <citation type="submission" date="2008-08" db="EMBL/GenBank/DDBJ databases">
        <authorList>
            <consortium name="Diatom Consortium"/>
            <person name="Grigoriev I."/>
            <person name="Grimwood J."/>
            <person name="Kuo A."/>
            <person name="Otillar R.P."/>
            <person name="Salamov A."/>
            <person name="Detter J.C."/>
            <person name="Lindquist E."/>
            <person name="Shapiro H."/>
            <person name="Lucas S."/>
            <person name="Glavina del Rio T."/>
            <person name="Pitluck S."/>
            <person name="Rokhsar D."/>
            <person name="Bowler C."/>
        </authorList>
    </citation>
    <scope>GENOME REANNOTATION</scope>
    <source>
        <strain evidence="5">CCAP 1055/1</strain>
    </source>
</reference>
<dbReference type="GO" id="GO:0004674">
    <property type="term" value="F:protein serine/threonine kinase activity"/>
    <property type="evidence" value="ECO:0007669"/>
    <property type="project" value="TreeGrafter"/>
</dbReference>
<dbReference type="STRING" id="556484.B7FYH9"/>
<dbReference type="OMA" id="PQQMQDL"/>
<dbReference type="Pfam" id="PF00069">
    <property type="entry name" value="Pkinase"/>
    <property type="match status" value="1"/>
</dbReference>
<dbReference type="OrthoDB" id="41771at2759"/>
<feature type="domain" description="Protein kinase" evidence="3">
    <location>
        <begin position="193"/>
        <end position="465"/>
    </location>
</feature>
<feature type="transmembrane region" description="Helical" evidence="2">
    <location>
        <begin position="53"/>
        <end position="74"/>
    </location>
</feature>
<dbReference type="Gene3D" id="1.10.510.10">
    <property type="entry name" value="Transferase(Phosphotransferase) domain 1"/>
    <property type="match status" value="1"/>
</dbReference>
<dbReference type="InterPro" id="IPR000719">
    <property type="entry name" value="Prot_kinase_dom"/>
</dbReference>
<dbReference type="PaxDb" id="2850-Phatr45677"/>
<dbReference type="EMBL" id="CM000610">
    <property type="protein sequence ID" value="EEC48923.1"/>
    <property type="molecule type" value="Genomic_DNA"/>
</dbReference>
<evidence type="ECO:0000313" key="5">
    <source>
        <dbReference type="Proteomes" id="UP000000759"/>
    </source>
</evidence>
<evidence type="ECO:0000256" key="2">
    <source>
        <dbReference type="SAM" id="Phobius"/>
    </source>
</evidence>
<protein>
    <recommendedName>
        <fullName evidence="3">Protein kinase domain-containing protein</fullName>
    </recommendedName>
</protein>
<feature type="region of interest" description="Disordered" evidence="1">
    <location>
        <begin position="1"/>
        <end position="42"/>
    </location>
</feature>
<dbReference type="InterPro" id="IPR011009">
    <property type="entry name" value="Kinase-like_dom_sf"/>
</dbReference>
<sequence>MKTQDISHRSRKPPAGLDPIDKAARPQATTAPLAGRKHRKGNRYRHHCGASRWILLMTGMSVCYTILAAVGSPVRLSSFLLSMLPRLVSPERKVPRVVRLSNNDNDSDHRIFLKKFNPKEKIANSVRYIKRPMANSDDLLRLKDSDEFEHGMADRFETSKCKAQYDWQKTSFVNCNTVHEIDMVKPISLDMKIGEARHVGNGFWRDVWSIPEEITNQYRVLKTIRLEHEMTPRNFERHRRDAMAMERLSSSPLVVDIYAFCGNSGVFEFADGGDLSDTLWPKQQAKRVTNSLSKKKKLRIATQITSALAAVHNFDREGRASVAHADISLNQFIKINGRFKLNDFNRARFLRWNLKHDRMCTFHVGNNPGKNRSPEEYRYEGQTEKIDVYSLGNLLYSLLQDEMPFHGIDDDETQELVKKGERPSVYADLWNSTDPVDQVLKQTMVMCHEEEQDKRASAREVEALLKDALRMVDPQWKVTDPI</sequence>
<dbReference type="Proteomes" id="UP000000759">
    <property type="component" value="Chromosome 7"/>
</dbReference>
<dbReference type="KEGG" id="pti:PHATRDRAFT_45677"/>
<gene>
    <name evidence="4" type="ORF">PHATRDRAFT_45677</name>
</gene>
<dbReference type="PANTHER" id="PTHR44329">
    <property type="entry name" value="SERINE/THREONINE-PROTEIN KINASE TNNI3K-RELATED"/>
    <property type="match status" value="1"/>
</dbReference>
<evidence type="ECO:0000256" key="1">
    <source>
        <dbReference type="SAM" id="MobiDB-lite"/>
    </source>
</evidence>
<dbReference type="GO" id="GO:0005524">
    <property type="term" value="F:ATP binding"/>
    <property type="evidence" value="ECO:0007669"/>
    <property type="project" value="InterPro"/>
</dbReference>
<dbReference type="InterPro" id="IPR051681">
    <property type="entry name" value="Ser/Thr_Kinases-Pseudokinases"/>
</dbReference>
<evidence type="ECO:0000313" key="4">
    <source>
        <dbReference type="EMBL" id="EEC48923.1"/>
    </source>
</evidence>
<evidence type="ECO:0000259" key="3">
    <source>
        <dbReference type="PROSITE" id="PS50011"/>
    </source>
</evidence>
<dbReference type="PANTHER" id="PTHR44329:SF214">
    <property type="entry name" value="PROTEIN KINASE DOMAIN-CONTAINING PROTEIN"/>
    <property type="match status" value="1"/>
</dbReference>
<name>B7FYH9_PHATC</name>
<dbReference type="eggNOG" id="KOG0197">
    <property type="taxonomic scope" value="Eukaryota"/>
</dbReference>
<keyword evidence="5" id="KW-1185">Reference proteome</keyword>
<keyword evidence="2" id="KW-0812">Transmembrane</keyword>
<dbReference type="HOGENOM" id="CLU_513379_0_0_1"/>
<keyword evidence="2" id="KW-0472">Membrane</keyword>
<organism evidence="4 5">
    <name type="scientific">Phaeodactylum tricornutum (strain CCAP 1055/1)</name>
    <dbReference type="NCBI Taxonomy" id="556484"/>
    <lineage>
        <taxon>Eukaryota</taxon>
        <taxon>Sar</taxon>
        <taxon>Stramenopiles</taxon>
        <taxon>Ochrophyta</taxon>
        <taxon>Bacillariophyta</taxon>
        <taxon>Bacillariophyceae</taxon>
        <taxon>Bacillariophycidae</taxon>
        <taxon>Naviculales</taxon>
        <taxon>Phaeodactylaceae</taxon>
        <taxon>Phaeodactylum</taxon>
    </lineage>
</organism>
<dbReference type="PROSITE" id="PS50011">
    <property type="entry name" value="PROTEIN_KINASE_DOM"/>
    <property type="match status" value="1"/>
</dbReference>
<dbReference type="GeneID" id="7200424"/>
<dbReference type="SUPFAM" id="SSF56112">
    <property type="entry name" value="Protein kinase-like (PK-like)"/>
    <property type="match status" value="1"/>
</dbReference>
<accession>B7FYH9</accession>
<dbReference type="AlphaFoldDB" id="B7FYH9"/>